<gene>
    <name evidence="1" type="ORF">CCYN2B_110073</name>
</gene>
<dbReference type="STRING" id="28189.CCYN74_10152"/>
<accession>A0A0B7H1X4</accession>
<dbReference type="Proteomes" id="UP000038055">
    <property type="component" value="Unassembled WGS sequence"/>
</dbReference>
<sequence>MTKEKDIKVLKISKSDFSDFISNFKNDENLKSFHLILDLLSVKDLENKDLKPFVEISKFHNKMNKRSIVIVNDEITYGNIPNEVNVTPTLQEAYDIIEMEEIQRDLGI</sequence>
<proteinExistence type="predicted"/>
<reference evidence="2" key="1">
    <citation type="submission" date="2015-01" db="EMBL/GenBank/DDBJ databases">
        <authorList>
            <person name="MANFREDI Pablo"/>
        </authorList>
    </citation>
    <scope>NUCLEOTIDE SEQUENCE [LARGE SCALE GENOMIC DNA]</scope>
    <source>
        <strain evidence="2">Ccyn2B</strain>
    </source>
</reference>
<dbReference type="EMBL" id="CDOD01000003">
    <property type="protein sequence ID" value="CEN32554.1"/>
    <property type="molecule type" value="Genomic_DNA"/>
</dbReference>
<evidence type="ECO:0000313" key="2">
    <source>
        <dbReference type="Proteomes" id="UP000038055"/>
    </source>
</evidence>
<dbReference type="AlphaFoldDB" id="A0A0B7H1X4"/>
<name>A0A0B7H1X4_9FLAO</name>
<evidence type="ECO:0000313" key="1">
    <source>
        <dbReference type="EMBL" id="CEN32554.1"/>
    </source>
</evidence>
<keyword evidence="2" id="KW-1185">Reference proteome</keyword>
<protein>
    <submittedName>
        <fullName evidence="1">Ribonuclease Z</fullName>
    </submittedName>
</protein>
<organism evidence="1 2">
    <name type="scientific">Capnocytophaga cynodegmi</name>
    <dbReference type="NCBI Taxonomy" id="28189"/>
    <lineage>
        <taxon>Bacteria</taxon>
        <taxon>Pseudomonadati</taxon>
        <taxon>Bacteroidota</taxon>
        <taxon>Flavobacteriia</taxon>
        <taxon>Flavobacteriales</taxon>
        <taxon>Flavobacteriaceae</taxon>
        <taxon>Capnocytophaga</taxon>
    </lineage>
</organism>
<dbReference type="eggNOG" id="ENOG5032SIN">
    <property type="taxonomic scope" value="Bacteria"/>
</dbReference>
<dbReference type="RefSeq" id="WP_041989756.1">
    <property type="nucleotide sequence ID" value="NZ_BOQH01000002.1"/>
</dbReference>